<accession>A0AAD9VK46</accession>
<gene>
    <name evidence="1" type="ORF">KPH14_005356</name>
</gene>
<keyword evidence="2" id="KW-1185">Reference proteome</keyword>
<dbReference type="AlphaFoldDB" id="A0AAD9VK46"/>
<dbReference type="Proteomes" id="UP001258017">
    <property type="component" value="Unassembled WGS sequence"/>
</dbReference>
<organism evidence="1 2">
    <name type="scientific">Odynerus spinipes</name>
    <dbReference type="NCBI Taxonomy" id="1348599"/>
    <lineage>
        <taxon>Eukaryota</taxon>
        <taxon>Metazoa</taxon>
        <taxon>Ecdysozoa</taxon>
        <taxon>Arthropoda</taxon>
        <taxon>Hexapoda</taxon>
        <taxon>Insecta</taxon>
        <taxon>Pterygota</taxon>
        <taxon>Neoptera</taxon>
        <taxon>Endopterygota</taxon>
        <taxon>Hymenoptera</taxon>
        <taxon>Apocrita</taxon>
        <taxon>Aculeata</taxon>
        <taxon>Vespoidea</taxon>
        <taxon>Vespidae</taxon>
        <taxon>Eumeninae</taxon>
        <taxon>Odynerus</taxon>
    </lineage>
</organism>
<proteinExistence type="predicted"/>
<protein>
    <submittedName>
        <fullName evidence="1">Uncharacterized protein</fullName>
    </submittedName>
</protein>
<evidence type="ECO:0000313" key="1">
    <source>
        <dbReference type="EMBL" id="KAK2576695.1"/>
    </source>
</evidence>
<reference evidence="1" key="2">
    <citation type="journal article" date="2023" name="Commun. Biol.">
        <title>Intrasexual cuticular hydrocarbon dimorphism in a wasp sheds light on hydrocarbon biosynthesis genes in Hymenoptera.</title>
        <authorList>
            <person name="Moris V.C."/>
            <person name="Podsiadlowski L."/>
            <person name="Martin S."/>
            <person name="Oeyen J.P."/>
            <person name="Donath A."/>
            <person name="Petersen M."/>
            <person name="Wilbrandt J."/>
            <person name="Misof B."/>
            <person name="Liedtke D."/>
            <person name="Thamm M."/>
            <person name="Scheiner R."/>
            <person name="Schmitt T."/>
            <person name="Niehuis O."/>
        </authorList>
    </citation>
    <scope>NUCLEOTIDE SEQUENCE</scope>
    <source>
        <strain evidence="1">GBR_01_08_01A</strain>
    </source>
</reference>
<name>A0AAD9VK46_9HYME</name>
<reference evidence="1" key="1">
    <citation type="submission" date="2021-08" db="EMBL/GenBank/DDBJ databases">
        <authorList>
            <person name="Misof B."/>
            <person name="Oliver O."/>
            <person name="Podsiadlowski L."/>
            <person name="Donath A."/>
            <person name="Peters R."/>
            <person name="Mayer C."/>
            <person name="Rust J."/>
            <person name="Gunkel S."/>
            <person name="Lesny P."/>
            <person name="Martin S."/>
            <person name="Oeyen J.P."/>
            <person name="Petersen M."/>
            <person name="Panagiotis P."/>
            <person name="Wilbrandt J."/>
            <person name="Tanja T."/>
        </authorList>
    </citation>
    <scope>NUCLEOTIDE SEQUENCE</scope>
    <source>
        <strain evidence="1">GBR_01_08_01A</strain>
        <tissue evidence="1">Thorax + abdomen</tissue>
    </source>
</reference>
<dbReference type="EMBL" id="JAIFRP010004405">
    <property type="protein sequence ID" value="KAK2576695.1"/>
    <property type="molecule type" value="Genomic_DNA"/>
</dbReference>
<evidence type="ECO:0000313" key="2">
    <source>
        <dbReference type="Proteomes" id="UP001258017"/>
    </source>
</evidence>
<comment type="caution">
    <text evidence="1">The sequence shown here is derived from an EMBL/GenBank/DDBJ whole genome shotgun (WGS) entry which is preliminary data.</text>
</comment>
<sequence length="86" mass="10137">MIIVTIRNIEEERSNHKTRRHFDDFKIRLLKATPLQRAQSVSKCLNICYYQNTNSALFKSEEATCSFSTWKPRHSSSMKSDSIRVR</sequence>